<reference evidence="1 2" key="1">
    <citation type="submission" date="2018-04" db="EMBL/GenBank/DDBJ databases">
        <authorList>
            <person name="Vogel A."/>
        </authorList>
    </citation>
    <scope>NUCLEOTIDE SEQUENCE [LARGE SCALE GENOMIC DNA]</scope>
</reference>
<evidence type="ECO:0000313" key="1">
    <source>
        <dbReference type="EMBL" id="VFR01253.1"/>
    </source>
</evidence>
<gene>
    <name evidence="1" type="ORF">CCAM_LOCUS43028</name>
</gene>
<dbReference type="Proteomes" id="UP000595140">
    <property type="component" value="Unassembled WGS sequence"/>
</dbReference>
<keyword evidence="2" id="KW-1185">Reference proteome</keyword>
<protein>
    <submittedName>
        <fullName evidence="1">Uncharacterized protein</fullName>
    </submittedName>
</protein>
<evidence type="ECO:0000313" key="2">
    <source>
        <dbReference type="Proteomes" id="UP000595140"/>
    </source>
</evidence>
<proteinExistence type="predicted"/>
<dbReference type="EMBL" id="OOIL02006740">
    <property type="protein sequence ID" value="VFR01253.1"/>
    <property type="molecule type" value="Genomic_DNA"/>
</dbReference>
<organism evidence="1 2">
    <name type="scientific">Cuscuta campestris</name>
    <dbReference type="NCBI Taxonomy" id="132261"/>
    <lineage>
        <taxon>Eukaryota</taxon>
        <taxon>Viridiplantae</taxon>
        <taxon>Streptophyta</taxon>
        <taxon>Embryophyta</taxon>
        <taxon>Tracheophyta</taxon>
        <taxon>Spermatophyta</taxon>
        <taxon>Magnoliopsida</taxon>
        <taxon>eudicotyledons</taxon>
        <taxon>Gunneridae</taxon>
        <taxon>Pentapetalae</taxon>
        <taxon>asterids</taxon>
        <taxon>lamiids</taxon>
        <taxon>Solanales</taxon>
        <taxon>Convolvulaceae</taxon>
        <taxon>Cuscuteae</taxon>
        <taxon>Cuscuta</taxon>
        <taxon>Cuscuta subgen. Grammica</taxon>
        <taxon>Cuscuta sect. Cleistogrammica</taxon>
    </lineage>
</organism>
<sequence>MNPEYNDPTPVMDPQYIDVLELDKLVNRVYGTGSNSEATRQAAAYQTACQASANGESWFRRRTHAQAGKIGSGGLAGARLRDRLSLILETSVIQKLPLLAVAGRQASARL</sequence>
<accession>A0A484NJP7</accession>
<dbReference type="AlphaFoldDB" id="A0A484NJP7"/>
<name>A0A484NJP7_9ASTE</name>